<keyword evidence="2" id="KW-1185">Reference proteome</keyword>
<evidence type="ECO:0000313" key="2">
    <source>
        <dbReference type="Proteomes" id="UP000606600"/>
    </source>
</evidence>
<dbReference type="InterPro" id="IPR011990">
    <property type="entry name" value="TPR-like_helical_dom_sf"/>
</dbReference>
<evidence type="ECO:0000313" key="1">
    <source>
        <dbReference type="EMBL" id="MBD1363768.1"/>
    </source>
</evidence>
<dbReference type="Proteomes" id="UP000606600">
    <property type="component" value="Unassembled WGS sequence"/>
</dbReference>
<keyword evidence="1" id="KW-0449">Lipoprotein</keyword>
<dbReference type="EMBL" id="JACWMY010000003">
    <property type="protein sequence ID" value="MBD1363768.1"/>
    <property type="molecule type" value="Genomic_DNA"/>
</dbReference>
<proteinExistence type="predicted"/>
<dbReference type="RefSeq" id="WP_191188433.1">
    <property type="nucleotide sequence ID" value="NZ_JACWMY010000003.1"/>
</dbReference>
<accession>A0ABR7WNP3</accession>
<reference evidence="1 2" key="1">
    <citation type="submission" date="2020-09" db="EMBL/GenBank/DDBJ databases">
        <title>Novel species of Mucilaginibacter isolated from a glacier on the Tibetan Plateau.</title>
        <authorList>
            <person name="Liu Q."/>
            <person name="Xin Y.-H."/>
        </authorList>
    </citation>
    <scope>NUCLEOTIDE SEQUENCE [LARGE SCALE GENOMIC DNA]</scope>
    <source>
        <strain evidence="1 2">ZT4R22</strain>
    </source>
</reference>
<sequence>MVRKISIIAFITVLFASCTKDFQSINTNPNVPTAVPNDYLLATSQVQLAGAHNPDSKSWRNNFGYSACLVQQMSSTDISFYGGSFYTSTQNSFSAYFEDAYPNSIKNEVNLISLSSADAKFVNITSMARILKVMDIAVMTDMYGDVPYSGAGKGYLDANFTPAYDAQKDIYSDLLSELEKAGAAFDATAYIPVKADYIYSGDLAKWKRAANTLMLRLAMRLVKVDPAMAQAWAAKAIAGGLITSSAENIAIKFDGVAQISSNPNSWILGPTGSRNIAAINGVSWGKTLIDMMKNRQDPRLPLIAALKNGDNTVAKQAGLPNGTNTNTLATLTPSNLDLYSRPAAAMYQNSNPWIYMTYAEARLLQAEAIERGYATGAAATVFADGQVSALNQVYGAVKPSAGDIATYAAANTYPALSTLDAKMNAIHTELYLLNAVTLNGAEAWSDWRRSGYPVLTPVNFVGNETNGVIPRRLKYSPGEFGVNPNVNAAIAKQGADLFTTRVWWDK</sequence>
<name>A0ABR7WNP3_9SPHI</name>
<gene>
    <name evidence="1" type="ORF">IDJ77_08090</name>
</gene>
<organism evidence="1 2">
    <name type="scientific">Mucilaginibacter pankratovii</name>
    <dbReference type="NCBI Taxonomy" id="2772110"/>
    <lineage>
        <taxon>Bacteria</taxon>
        <taxon>Pseudomonadati</taxon>
        <taxon>Bacteroidota</taxon>
        <taxon>Sphingobacteriia</taxon>
        <taxon>Sphingobacteriales</taxon>
        <taxon>Sphingobacteriaceae</taxon>
        <taxon>Mucilaginibacter</taxon>
    </lineage>
</organism>
<comment type="caution">
    <text evidence="1">The sequence shown here is derived from an EMBL/GenBank/DDBJ whole genome shotgun (WGS) entry which is preliminary data.</text>
</comment>
<protein>
    <submittedName>
        <fullName evidence="1">SusD/RagB family nutrient-binding outer membrane lipoprotein</fullName>
    </submittedName>
</protein>
<dbReference type="SUPFAM" id="SSF48452">
    <property type="entry name" value="TPR-like"/>
    <property type="match status" value="1"/>
</dbReference>
<dbReference type="PROSITE" id="PS51257">
    <property type="entry name" value="PROKAR_LIPOPROTEIN"/>
    <property type="match status" value="1"/>
</dbReference>
<dbReference type="Pfam" id="PF12771">
    <property type="entry name" value="SusD-like_2"/>
    <property type="match status" value="1"/>
</dbReference>
<dbReference type="Gene3D" id="1.25.40.390">
    <property type="match status" value="1"/>
</dbReference>
<dbReference type="InterPro" id="IPR041662">
    <property type="entry name" value="SusD-like_2"/>
</dbReference>